<accession>A0A7K5LQF8</accession>
<keyword evidence="3" id="KW-1185">Reference proteome</keyword>
<evidence type="ECO:0000313" key="2">
    <source>
        <dbReference type="EMBL" id="NWT20685.1"/>
    </source>
</evidence>
<gene>
    <name evidence="2" type="primary">Rsph10b</name>
    <name evidence="2" type="ORF">VIRALT_R00372</name>
</gene>
<dbReference type="EMBL" id="VZRF01014771">
    <property type="protein sequence ID" value="NWT20685.1"/>
    <property type="molecule type" value="Genomic_DNA"/>
</dbReference>
<feature type="compositionally biased region" description="Basic residues" evidence="1">
    <location>
        <begin position="80"/>
        <end position="89"/>
    </location>
</feature>
<dbReference type="AlphaFoldDB" id="A0A7K5LQF8"/>
<protein>
    <submittedName>
        <fullName evidence="2">RS10B protein</fullName>
    </submittedName>
</protein>
<dbReference type="Proteomes" id="UP000589495">
    <property type="component" value="Unassembled WGS sequence"/>
</dbReference>
<reference evidence="2 3" key="1">
    <citation type="submission" date="2019-09" db="EMBL/GenBank/DDBJ databases">
        <title>Bird 10,000 Genomes (B10K) Project - Family phase.</title>
        <authorList>
            <person name="Zhang G."/>
        </authorList>
    </citation>
    <scope>NUCLEOTIDE SEQUENCE [LARGE SCALE GENOMIC DNA]</scope>
    <source>
        <strain evidence="2">B10K-DU-001-22</strain>
        <tissue evidence="2">Muscle</tissue>
    </source>
</reference>
<sequence length="126" mass="14053">WKRQVEIFLTTKLFPAFDHGKVLREKIKEIKKQDAELAEQRKMEAEELERLIAEKEAEVVRRREAAAAEKALAEENAKMLKGKSKRGALAKKDASGKGPSPKRSHLATKETSKREPSSGGSQGSRA</sequence>
<feature type="non-terminal residue" evidence="2">
    <location>
        <position position="126"/>
    </location>
</feature>
<feature type="compositionally biased region" description="Basic and acidic residues" evidence="1">
    <location>
        <begin position="107"/>
        <end position="116"/>
    </location>
</feature>
<comment type="caution">
    <text evidence="2">The sequence shown here is derived from an EMBL/GenBank/DDBJ whole genome shotgun (WGS) entry which is preliminary data.</text>
</comment>
<feature type="region of interest" description="Disordered" evidence="1">
    <location>
        <begin position="77"/>
        <end position="126"/>
    </location>
</feature>
<evidence type="ECO:0000256" key="1">
    <source>
        <dbReference type="SAM" id="MobiDB-lite"/>
    </source>
</evidence>
<evidence type="ECO:0000313" key="3">
    <source>
        <dbReference type="Proteomes" id="UP000589495"/>
    </source>
</evidence>
<proteinExistence type="predicted"/>
<organism evidence="2 3">
    <name type="scientific">Vireo altiloquus</name>
    <name type="common">Black-whiskered vireo</name>
    <name type="synonym">Muscicapa altiloqua</name>
    <dbReference type="NCBI Taxonomy" id="34956"/>
    <lineage>
        <taxon>Eukaryota</taxon>
        <taxon>Metazoa</taxon>
        <taxon>Chordata</taxon>
        <taxon>Craniata</taxon>
        <taxon>Vertebrata</taxon>
        <taxon>Euteleostomi</taxon>
        <taxon>Archelosauria</taxon>
        <taxon>Archosauria</taxon>
        <taxon>Dinosauria</taxon>
        <taxon>Saurischia</taxon>
        <taxon>Theropoda</taxon>
        <taxon>Coelurosauria</taxon>
        <taxon>Aves</taxon>
        <taxon>Neognathae</taxon>
        <taxon>Neoaves</taxon>
        <taxon>Telluraves</taxon>
        <taxon>Australaves</taxon>
        <taxon>Passeriformes</taxon>
        <taxon>Corvoidea</taxon>
        <taxon>Vireonidae</taxon>
        <taxon>Vireoninae</taxon>
        <taxon>Vireo</taxon>
    </lineage>
</organism>
<feature type="non-terminal residue" evidence="2">
    <location>
        <position position="1"/>
    </location>
</feature>
<name>A0A7K5LQF8_VIRAL</name>